<sequence length="1147" mass="125502">MSHAEADREQAHRARAKLARSHRAMVYRELGAIDRADDLILLRLGRVLAVAQPVRLRHDHVPVPVLALLSDAMNIIFGMAWFEPAMTNWSIERLRGWLVIEGVRDTEADGLIIDLLIGMNGSSVGYEPRGLQTIPGTADFVTSRVDTLVSRLGRFHEDGHYELIRLAGTHPPLAAATVGILADYATGPLAGLRKAALAVLHDVPADLQIPQLEALLDERPASYTPRVIAALERVADAPAAVEALQRALDRNSKGKRGVLLEAAIERLTMFALAPLTTGRVSADIPIPPFEPLVDSPLDEDARAGLRAAIESDRARWLGIIEKERIAEERALATGTPRRYGHSVHQAQAEAANADKALAALAEIADYLGGSAPYPGWDKTRTLAWLDTRKLSALTDAQLARLGVNLERRVVSRIRTRPDGGVDPRAFAEFLVRVGLTEDEAHTLVINAYFTEWSAPQFTSTQMWGYFLEYPTLFDIVLGLASGTAPSAYFDHRGRVLDILADGPLIAPKYLPTVTGLALGEAKTHRIAAQRVIQNRGLAEGIVGQGIGDRNFAVRRVAAEWAVGIGGDWAVTLLSAALEKERHEQVRATLLSALDRLGVDIRAALTPEGLLAEATAGLAKKSPDALYWFPWEELPECRYSASGEPVPEEVLRWWITLAVTLKDPTGLGLIPLYVRTLDTNSQQALGRTVLLSWIVRDITGPDDRQRLTHALKKVSAWVRRWRNEFQLADDESTFLFGDEFEMLEKEAADLHAQSANAERGMVALAGGIPGVELAATVREYMRRHHLKRLQIEALMGVLSLSDDAEATQLLLATARGYRTKSVQETARRLVDAVAARRGWSAEQLADRMVPRIGLDDTGSLSLTFGARDFQARVSDALTLELFDPEGGVLGKLPEPRVSDDLDLAKASKATFASTKKELAAFVTAQRNRLVDAMCEQREWTVEDWSTLVLAHPLLRRVSRGLVWRVVDGDIVRYVQNLADGSLVDAAGDSVTIDGGLVTLAHGTLMTTDQRAEWAGREAAFDQFRAEVPELAADATELAGRSGAESESFRVRSRATSRGWKRGETGDNVNFDEYRRPFSSLGLEAVLLFSGSSLPEESIPVDIGEFGMRRIDVAGRPIGAVPLAEVPPVLLAEMYSDYLWIGEALPGKP</sequence>
<comment type="caution">
    <text evidence="2">The sequence shown here is derived from an EMBL/GenBank/DDBJ whole genome shotgun (WGS) entry which is preliminary data.</text>
</comment>
<dbReference type="RefSeq" id="WP_130981470.1">
    <property type="nucleotide sequence ID" value="NZ_SISG01000001.1"/>
</dbReference>
<protein>
    <submittedName>
        <fullName evidence="2">DUF4132 domain-containing protein</fullName>
    </submittedName>
</protein>
<reference evidence="3" key="1">
    <citation type="submission" date="2019-02" db="EMBL/GenBank/DDBJ databases">
        <title>Glaciihabitans arcticus sp. nov., a psychrotolerant bacterium isolated from polar soil.</title>
        <authorList>
            <person name="Dahal R.H."/>
        </authorList>
    </citation>
    <scope>NUCLEOTIDE SEQUENCE [LARGE SCALE GENOMIC DNA]</scope>
    <source>
        <strain evidence="3">RP-3-7</strain>
    </source>
</reference>
<feature type="domain" description="DUF4132" evidence="1">
    <location>
        <begin position="887"/>
        <end position="1015"/>
    </location>
</feature>
<dbReference type="InterPro" id="IPR025406">
    <property type="entry name" value="DUF4132"/>
</dbReference>
<organism evidence="2 3">
    <name type="scientific">Glaciihabitans arcticus</name>
    <dbReference type="NCBI Taxonomy" id="2668039"/>
    <lineage>
        <taxon>Bacteria</taxon>
        <taxon>Bacillati</taxon>
        <taxon>Actinomycetota</taxon>
        <taxon>Actinomycetes</taxon>
        <taxon>Micrococcales</taxon>
        <taxon>Microbacteriaceae</taxon>
        <taxon>Glaciihabitans</taxon>
    </lineage>
</organism>
<evidence type="ECO:0000313" key="2">
    <source>
        <dbReference type="EMBL" id="TBN57359.1"/>
    </source>
</evidence>
<keyword evidence="3" id="KW-1185">Reference proteome</keyword>
<gene>
    <name evidence="2" type="ORF">EYE40_08080</name>
</gene>
<evidence type="ECO:0000259" key="1">
    <source>
        <dbReference type="Pfam" id="PF13569"/>
    </source>
</evidence>
<dbReference type="Pfam" id="PF13569">
    <property type="entry name" value="DUF4132"/>
    <property type="match status" value="1"/>
</dbReference>
<name>A0A4V2JEY7_9MICO</name>
<dbReference type="EMBL" id="SISG01000001">
    <property type="protein sequence ID" value="TBN57359.1"/>
    <property type="molecule type" value="Genomic_DNA"/>
</dbReference>
<proteinExistence type="predicted"/>
<accession>A0A4V2JEY7</accession>
<dbReference type="AlphaFoldDB" id="A0A4V2JEY7"/>
<dbReference type="Proteomes" id="UP000294194">
    <property type="component" value="Unassembled WGS sequence"/>
</dbReference>
<evidence type="ECO:0000313" key="3">
    <source>
        <dbReference type="Proteomes" id="UP000294194"/>
    </source>
</evidence>